<dbReference type="InParanoid" id="A0A251SBV2"/>
<dbReference type="AlphaFoldDB" id="A0A251SBV2"/>
<evidence type="ECO:0000313" key="3">
    <source>
        <dbReference type="Proteomes" id="UP000215914"/>
    </source>
</evidence>
<keyword evidence="3" id="KW-1185">Reference proteome</keyword>
<dbReference type="Gramene" id="mRNA:HanXRQr2_Chr01g0003371">
    <property type="protein sequence ID" value="CDS:HanXRQr2_Chr01g0003371.1"/>
    <property type="gene ID" value="HanXRQr2_Chr01g0003371"/>
</dbReference>
<organism evidence="2 3">
    <name type="scientific">Helianthus annuus</name>
    <name type="common">Common sunflower</name>
    <dbReference type="NCBI Taxonomy" id="4232"/>
    <lineage>
        <taxon>Eukaryota</taxon>
        <taxon>Viridiplantae</taxon>
        <taxon>Streptophyta</taxon>
        <taxon>Embryophyta</taxon>
        <taxon>Tracheophyta</taxon>
        <taxon>Spermatophyta</taxon>
        <taxon>Magnoliopsida</taxon>
        <taxon>eudicotyledons</taxon>
        <taxon>Gunneridae</taxon>
        <taxon>Pentapetalae</taxon>
        <taxon>asterids</taxon>
        <taxon>campanulids</taxon>
        <taxon>Asterales</taxon>
        <taxon>Asteraceae</taxon>
        <taxon>Asteroideae</taxon>
        <taxon>Heliantheae alliance</taxon>
        <taxon>Heliantheae</taxon>
        <taxon>Helianthus</taxon>
    </lineage>
</organism>
<dbReference type="EMBL" id="CM007904">
    <property type="protein sequence ID" value="OTF96336.1"/>
    <property type="molecule type" value="Genomic_DNA"/>
</dbReference>
<evidence type="ECO:0000313" key="1">
    <source>
        <dbReference type="EMBL" id="KAF5820541.1"/>
    </source>
</evidence>
<name>A0A251SBV2_HELAN</name>
<sequence>MVVSSRWVLRTRWVMDTTRWLHRLRLRATATPPEISTTTTLKRKLLVVSHLLFSEGSTFILWSSLRFVYDLR</sequence>
<accession>A0A251SBV2</accession>
<reference evidence="1 3" key="1">
    <citation type="journal article" date="2017" name="Nature">
        <title>The sunflower genome provides insights into oil metabolism, flowering and Asterid evolution.</title>
        <authorList>
            <person name="Badouin H."/>
            <person name="Gouzy J."/>
            <person name="Grassa C.J."/>
            <person name="Murat F."/>
            <person name="Staton S.E."/>
            <person name="Cottret L."/>
            <person name="Lelandais-Briere C."/>
            <person name="Owens G.L."/>
            <person name="Carrere S."/>
            <person name="Mayjonade B."/>
            <person name="Legrand L."/>
            <person name="Gill N."/>
            <person name="Kane N.C."/>
            <person name="Bowers J.E."/>
            <person name="Hubner S."/>
            <person name="Bellec A."/>
            <person name="Berard A."/>
            <person name="Berges H."/>
            <person name="Blanchet N."/>
            <person name="Boniface M.C."/>
            <person name="Brunel D."/>
            <person name="Catrice O."/>
            <person name="Chaidir N."/>
            <person name="Claudel C."/>
            <person name="Donnadieu C."/>
            <person name="Faraut T."/>
            <person name="Fievet G."/>
            <person name="Helmstetter N."/>
            <person name="King M."/>
            <person name="Knapp S.J."/>
            <person name="Lai Z."/>
            <person name="Le Paslier M.C."/>
            <person name="Lippi Y."/>
            <person name="Lorenzon L."/>
            <person name="Mandel J.R."/>
            <person name="Marage G."/>
            <person name="Marchand G."/>
            <person name="Marquand E."/>
            <person name="Bret-Mestries E."/>
            <person name="Morien E."/>
            <person name="Nambeesan S."/>
            <person name="Nguyen T."/>
            <person name="Pegot-Espagnet P."/>
            <person name="Pouilly N."/>
            <person name="Raftis F."/>
            <person name="Sallet E."/>
            <person name="Schiex T."/>
            <person name="Thomas J."/>
            <person name="Vandecasteele C."/>
            <person name="Vares D."/>
            <person name="Vear F."/>
            <person name="Vautrin S."/>
            <person name="Crespi M."/>
            <person name="Mangin B."/>
            <person name="Burke J.M."/>
            <person name="Salse J."/>
            <person name="Munos S."/>
            <person name="Vincourt P."/>
            <person name="Rieseberg L.H."/>
            <person name="Langlade N.B."/>
        </authorList>
    </citation>
    <scope>NUCLEOTIDE SEQUENCE [LARGE SCALE GENOMIC DNA]</scope>
    <source>
        <strain evidence="3">cv. SF193</strain>
        <tissue evidence="1">Leaves</tissue>
    </source>
</reference>
<protein>
    <submittedName>
        <fullName evidence="2">Uncharacterized protein</fullName>
    </submittedName>
</protein>
<dbReference type="Proteomes" id="UP000215914">
    <property type="component" value="Chromosome 15"/>
</dbReference>
<reference evidence="1" key="3">
    <citation type="submission" date="2020-06" db="EMBL/GenBank/DDBJ databases">
        <title>Helianthus annuus Genome sequencing and assembly Release 2.</title>
        <authorList>
            <person name="Gouzy J."/>
            <person name="Langlade N."/>
            <person name="Munos S."/>
        </authorList>
    </citation>
    <scope>NUCLEOTIDE SEQUENCE</scope>
    <source>
        <tissue evidence="1">Leaves</tissue>
    </source>
</reference>
<proteinExistence type="predicted"/>
<reference evidence="2" key="2">
    <citation type="submission" date="2017-02" db="EMBL/GenBank/DDBJ databases">
        <title>Sunflower complete genome.</title>
        <authorList>
            <person name="Langlade N."/>
            <person name="Munos S."/>
        </authorList>
    </citation>
    <scope>NUCLEOTIDE SEQUENCE [LARGE SCALE GENOMIC DNA]</scope>
    <source>
        <tissue evidence="2">Leaves</tissue>
    </source>
</reference>
<evidence type="ECO:0000313" key="2">
    <source>
        <dbReference type="EMBL" id="OTF96336.1"/>
    </source>
</evidence>
<dbReference type="EMBL" id="MNCJ02000316">
    <property type="protein sequence ID" value="KAF5820541.1"/>
    <property type="molecule type" value="Genomic_DNA"/>
</dbReference>
<gene>
    <name evidence="2" type="ORF">HannXRQ_Chr15g0493051</name>
    <name evidence="1" type="ORF">HanXRQr2_Chr01g0003371</name>
</gene>